<dbReference type="RefSeq" id="WP_261198966.1">
    <property type="nucleotide sequence ID" value="NZ_JAMXFF010000084.1"/>
</dbReference>
<evidence type="ECO:0000313" key="1">
    <source>
        <dbReference type="EMBL" id="MCT7970255.1"/>
    </source>
</evidence>
<accession>A0ABT2MZS6</accession>
<name>A0ABT2MZS6_9CYAN</name>
<dbReference type="EMBL" id="JAMXFF010000084">
    <property type="protein sequence ID" value="MCT7970255.1"/>
    <property type="molecule type" value="Genomic_DNA"/>
</dbReference>
<dbReference type="Proteomes" id="UP001525890">
    <property type="component" value="Unassembled WGS sequence"/>
</dbReference>
<gene>
    <name evidence="1" type="ORF">NG799_28465</name>
</gene>
<organism evidence="1 2">
    <name type="scientific">Laspinema palackyanum D2a</name>
    <dbReference type="NCBI Taxonomy" id="2953684"/>
    <lineage>
        <taxon>Bacteria</taxon>
        <taxon>Bacillati</taxon>
        <taxon>Cyanobacteriota</taxon>
        <taxon>Cyanophyceae</taxon>
        <taxon>Oscillatoriophycideae</taxon>
        <taxon>Oscillatoriales</taxon>
        <taxon>Laspinemataceae</taxon>
        <taxon>Laspinema</taxon>
        <taxon>Laspinema palackyanum</taxon>
    </lineage>
</organism>
<evidence type="ECO:0000313" key="2">
    <source>
        <dbReference type="Proteomes" id="UP001525890"/>
    </source>
</evidence>
<protein>
    <submittedName>
        <fullName evidence="1">Uncharacterized protein</fullName>
    </submittedName>
</protein>
<proteinExistence type="predicted"/>
<keyword evidence="2" id="KW-1185">Reference proteome</keyword>
<comment type="caution">
    <text evidence="1">The sequence shown here is derived from an EMBL/GenBank/DDBJ whole genome shotgun (WGS) entry which is preliminary data.</text>
</comment>
<sequence>MKDFILGSIFGSGMVCGVYFGWVHFEFEVFGISINSSQLENASAAQCRAEIKRANQRAFAADKIAQEMRNRALATEQQLNQRQTRRNQ</sequence>
<reference evidence="1 2" key="1">
    <citation type="journal article" date="2022" name="Front. Microbiol.">
        <title>High genomic differentiation and limited gene flow indicate recent cryptic speciation within the genus Laspinema (cyanobacteria).</title>
        <authorList>
            <person name="Stanojkovic A."/>
            <person name="Skoupy S."/>
            <person name="Skaloud P."/>
            <person name="Dvorak P."/>
        </authorList>
    </citation>
    <scope>NUCLEOTIDE SEQUENCE [LARGE SCALE GENOMIC DNA]</scope>
    <source>
        <strain evidence="1 2">D2a</strain>
    </source>
</reference>